<feature type="transmembrane region" description="Helical" evidence="1">
    <location>
        <begin position="237"/>
        <end position="257"/>
    </location>
</feature>
<feature type="transmembrane region" description="Helical" evidence="1">
    <location>
        <begin position="57"/>
        <end position="80"/>
    </location>
</feature>
<name>A0ABR3FD80_9AGAR</name>
<dbReference type="Proteomes" id="UP001465976">
    <property type="component" value="Unassembled WGS sequence"/>
</dbReference>
<feature type="transmembrane region" description="Helical" evidence="1">
    <location>
        <begin position="20"/>
        <end position="45"/>
    </location>
</feature>
<protein>
    <submittedName>
        <fullName evidence="2">Uncharacterized protein</fullName>
    </submittedName>
</protein>
<keyword evidence="1" id="KW-0812">Transmembrane</keyword>
<gene>
    <name evidence="2" type="ORF">V5O48_008901</name>
</gene>
<feature type="transmembrane region" description="Helical" evidence="1">
    <location>
        <begin position="197"/>
        <end position="217"/>
    </location>
</feature>
<organism evidence="2 3">
    <name type="scientific">Marasmius crinis-equi</name>
    <dbReference type="NCBI Taxonomy" id="585013"/>
    <lineage>
        <taxon>Eukaryota</taxon>
        <taxon>Fungi</taxon>
        <taxon>Dikarya</taxon>
        <taxon>Basidiomycota</taxon>
        <taxon>Agaricomycotina</taxon>
        <taxon>Agaricomycetes</taxon>
        <taxon>Agaricomycetidae</taxon>
        <taxon>Agaricales</taxon>
        <taxon>Marasmiineae</taxon>
        <taxon>Marasmiaceae</taxon>
        <taxon>Marasmius</taxon>
    </lineage>
</organism>
<evidence type="ECO:0000313" key="3">
    <source>
        <dbReference type="Proteomes" id="UP001465976"/>
    </source>
</evidence>
<accession>A0ABR3FD80</accession>
<evidence type="ECO:0000313" key="2">
    <source>
        <dbReference type="EMBL" id="KAL0573060.1"/>
    </source>
</evidence>
<feature type="transmembrane region" description="Helical" evidence="1">
    <location>
        <begin position="146"/>
        <end position="165"/>
    </location>
</feature>
<proteinExistence type="predicted"/>
<keyword evidence="1" id="KW-0472">Membrane</keyword>
<evidence type="ECO:0000256" key="1">
    <source>
        <dbReference type="SAM" id="Phobius"/>
    </source>
</evidence>
<sequence>MEAPKTRSSSILDSDVSVLIRLSFSFFVIFLVCVAIQAIYASTIIHRRRMARLPQLPFIFILSTSITLIGVYVLHIVLFATFFDASVTYFAVISPGPGALVVVSLFLSRLADFFMLSSLLSVLDYRISLFKRDILVTLFTTYKKRTFDIISMSLVGIAILAVTVLEAMDARSKESGFVPNSPSANEVFALVQGMENTYVVCYVAASLNVVVSTMYTWAKMKEVDTFRDETTSVLLEFVSPVIVVRAAFEISVAIVSSAKGFRTPFNPEVFLLVVTLVEGLAYVAVTILVLSLDGKMSEGNRRVVEVRLSLI</sequence>
<dbReference type="EMBL" id="JBAHYK010000550">
    <property type="protein sequence ID" value="KAL0573060.1"/>
    <property type="molecule type" value="Genomic_DNA"/>
</dbReference>
<keyword evidence="3" id="KW-1185">Reference proteome</keyword>
<feature type="transmembrane region" description="Helical" evidence="1">
    <location>
        <begin position="269"/>
        <end position="292"/>
    </location>
</feature>
<comment type="caution">
    <text evidence="2">The sequence shown here is derived from an EMBL/GenBank/DDBJ whole genome shotgun (WGS) entry which is preliminary data.</text>
</comment>
<keyword evidence="1" id="KW-1133">Transmembrane helix</keyword>
<reference evidence="2 3" key="1">
    <citation type="submission" date="2024-02" db="EMBL/GenBank/DDBJ databases">
        <title>A draft genome for the cacao thread blight pathogen Marasmius crinis-equi.</title>
        <authorList>
            <person name="Cohen S.P."/>
            <person name="Baruah I.K."/>
            <person name="Amoako-Attah I."/>
            <person name="Bukari Y."/>
            <person name="Meinhardt L.W."/>
            <person name="Bailey B.A."/>
        </authorList>
    </citation>
    <scope>NUCLEOTIDE SEQUENCE [LARGE SCALE GENOMIC DNA]</scope>
    <source>
        <strain evidence="2 3">GH-76</strain>
    </source>
</reference>